<dbReference type="Pfam" id="PF13358">
    <property type="entry name" value="DDE_3"/>
    <property type="match status" value="1"/>
</dbReference>
<dbReference type="NCBIfam" id="NF033545">
    <property type="entry name" value="transpos_IS630"/>
    <property type="match status" value="1"/>
</dbReference>
<accession>A0ABY8HLV1</accession>
<gene>
    <name evidence="3" type="ORF">P4B07_25455</name>
</gene>
<dbReference type="InterPro" id="IPR047655">
    <property type="entry name" value="Transpos_IS630-like"/>
</dbReference>
<evidence type="ECO:0000259" key="2">
    <source>
        <dbReference type="Pfam" id="PF13592"/>
    </source>
</evidence>
<dbReference type="InterPro" id="IPR009057">
    <property type="entry name" value="Homeodomain-like_sf"/>
</dbReference>
<keyword evidence="4" id="KW-1185">Reference proteome</keyword>
<dbReference type="Pfam" id="PF13592">
    <property type="entry name" value="HTH_33"/>
    <property type="match status" value="1"/>
</dbReference>
<dbReference type="Gene3D" id="3.30.420.10">
    <property type="entry name" value="Ribonuclease H-like superfamily/Ribonuclease H"/>
    <property type="match status" value="1"/>
</dbReference>
<geneLocation type="plasmid" evidence="3 4">
    <name>unnamedA</name>
</geneLocation>
<protein>
    <submittedName>
        <fullName evidence="3">IS630 family transposase</fullName>
    </submittedName>
</protein>
<name>A0ABY8HLV1_ENSAD</name>
<dbReference type="GeneID" id="32091653"/>
<dbReference type="InterPro" id="IPR038717">
    <property type="entry name" value="Tc1-like_DDE_dom"/>
</dbReference>
<organism evidence="3 4">
    <name type="scientific">Ensifer adhaerens</name>
    <name type="common">Sinorhizobium morelense</name>
    <dbReference type="NCBI Taxonomy" id="106592"/>
    <lineage>
        <taxon>Bacteria</taxon>
        <taxon>Pseudomonadati</taxon>
        <taxon>Pseudomonadota</taxon>
        <taxon>Alphaproteobacteria</taxon>
        <taxon>Hyphomicrobiales</taxon>
        <taxon>Rhizobiaceae</taxon>
        <taxon>Sinorhizobium/Ensifer group</taxon>
        <taxon>Ensifer</taxon>
    </lineage>
</organism>
<feature type="domain" description="Winged helix-turn helix" evidence="2">
    <location>
        <begin position="108"/>
        <end position="165"/>
    </location>
</feature>
<feature type="domain" description="Tc1-like transposase DDE" evidence="1">
    <location>
        <begin position="185"/>
        <end position="323"/>
    </location>
</feature>
<dbReference type="InterPro" id="IPR025959">
    <property type="entry name" value="Winged_HTH_dom"/>
</dbReference>
<dbReference type="Pfam" id="PF13551">
    <property type="entry name" value="HTH_29"/>
    <property type="match status" value="1"/>
</dbReference>
<evidence type="ECO:0000259" key="1">
    <source>
        <dbReference type="Pfam" id="PF13358"/>
    </source>
</evidence>
<reference evidence="3 4" key="1">
    <citation type="submission" date="2023-03" db="EMBL/GenBank/DDBJ databases">
        <title>Comparative genome and transcriptome analysis combination mining strategies for increasing vitamin B12 production of Ensifer adhaerens strain.</title>
        <authorList>
            <person name="Yongheng L."/>
        </authorList>
    </citation>
    <scope>NUCLEOTIDE SEQUENCE [LARGE SCALE GENOMIC DNA]</scope>
    <source>
        <strain evidence="3 4">Casida A-T305</strain>
        <plasmid evidence="3 4">unnamedA</plasmid>
    </source>
</reference>
<dbReference type="Proteomes" id="UP001214094">
    <property type="component" value="Plasmid unnamedA"/>
</dbReference>
<dbReference type="InterPro" id="IPR036397">
    <property type="entry name" value="RNaseH_sf"/>
</dbReference>
<keyword evidence="3" id="KW-0614">Plasmid</keyword>
<sequence>MRSGISLRDDFDGEGLRRLARQTKDAAQARRLLALASIYDGGSRSDAARLGNVTLQIVRDWVMRFNERGPQGLINGKAPGPQSRLNDQQRAALAQTIERGPTPYLDGVVRWRLCDLAQWLWEEFRVSVSEQTLSREVRAMGYRKLAARPKHHAQDPQAIEDFKKGFPAAVAQIAAGAARGKRIEIWFEDEARIGQKNKITRRWARRGTRPSAPHDQRTRSAYIFGAICPKLGKAAALVMPWCDTYAMTQHLAEIARHVDRDAHAILIMDQAGWHMSNNLVVPENITILPLPPKSPELNPVENLWHFMRDNWLSNRIFKSYDDIVDHCCDAWRMLESQPWRIMSIGRREWANEF</sequence>
<dbReference type="RefSeq" id="WP_181529624.1">
    <property type="nucleotide sequence ID" value="NZ_CP015881.1"/>
</dbReference>
<dbReference type="SUPFAM" id="SSF46689">
    <property type="entry name" value="Homeodomain-like"/>
    <property type="match status" value="1"/>
</dbReference>
<dbReference type="EMBL" id="CP121309">
    <property type="protein sequence ID" value="WFP93091.1"/>
    <property type="molecule type" value="Genomic_DNA"/>
</dbReference>
<evidence type="ECO:0000313" key="3">
    <source>
        <dbReference type="EMBL" id="WFP93091.1"/>
    </source>
</evidence>
<proteinExistence type="predicted"/>
<evidence type="ECO:0000313" key="4">
    <source>
        <dbReference type="Proteomes" id="UP001214094"/>
    </source>
</evidence>